<dbReference type="OrthoDB" id="9770043at2"/>
<comment type="caution">
    <text evidence="3">The sequence shown here is derived from an EMBL/GenBank/DDBJ whole genome shotgun (WGS) entry which is preliminary data.</text>
</comment>
<feature type="chain" id="PRO_5001996567" evidence="1">
    <location>
        <begin position="20"/>
        <end position="439"/>
    </location>
</feature>
<dbReference type="AlphaFoldDB" id="A0A0A2WIR0"/>
<dbReference type="RefSeq" id="WP_052116431.1">
    <property type="nucleotide sequence ID" value="NZ_JRKJ01000021.1"/>
</dbReference>
<proteinExistence type="predicted"/>
<keyword evidence="1" id="KW-0732">Signal</keyword>
<reference evidence="3 4" key="1">
    <citation type="submission" date="2014-09" db="EMBL/GenBank/DDBJ databases">
        <title>Genome sequences of Lysobacter dokdonensis DS-58.</title>
        <authorList>
            <person name="Kim J.F."/>
            <person name="Kwak M.-J."/>
        </authorList>
    </citation>
    <scope>NUCLEOTIDE SEQUENCE [LARGE SCALE GENOMIC DNA]</scope>
    <source>
        <strain evidence="3 4">DS-58</strain>
    </source>
</reference>
<dbReference type="InterPro" id="IPR011041">
    <property type="entry name" value="Quinoprot_gluc/sorb_DH_b-prop"/>
</dbReference>
<dbReference type="PANTHER" id="PTHR33546:SF1">
    <property type="entry name" value="LARGE, MULTIFUNCTIONAL SECRETED PROTEIN"/>
    <property type="match status" value="1"/>
</dbReference>
<dbReference type="InterPro" id="IPR011042">
    <property type="entry name" value="6-blade_b-propeller_TolB-like"/>
</dbReference>
<dbReference type="Gene3D" id="2.120.10.30">
    <property type="entry name" value="TolB, C-terminal domain"/>
    <property type="match status" value="1"/>
</dbReference>
<dbReference type="SUPFAM" id="SSF50952">
    <property type="entry name" value="Soluble quinoprotein glucose dehydrogenase"/>
    <property type="match status" value="1"/>
</dbReference>
<evidence type="ECO:0000313" key="4">
    <source>
        <dbReference type="Proteomes" id="UP000030518"/>
    </source>
</evidence>
<dbReference type="EMBL" id="JRKJ01000021">
    <property type="protein sequence ID" value="KGQ18135.1"/>
    <property type="molecule type" value="Genomic_DNA"/>
</dbReference>
<evidence type="ECO:0000259" key="2">
    <source>
        <dbReference type="Pfam" id="PF22807"/>
    </source>
</evidence>
<dbReference type="Pfam" id="PF22807">
    <property type="entry name" value="TrAA12"/>
    <property type="match status" value="2"/>
</dbReference>
<feature type="domain" description="Pyrroloquinoline quinone-dependent pyranose dehydrogenase beta-propeller" evidence="2">
    <location>
        <begin position="331"/>
        <end position="435"/>
    </location>
</feature>
<dbReference type="STRING" id="1300345.LF41_1489"/>
<gene>
    <name evidence="3" type="ORF">LF41_1489</name>
</gene>
<dbReference type="Proteomes" id="UP000030518">
    <property type="component" value="Unassembled WGS sequence"/>
</dbReference>
<dbReference type="InterPro" id="IPR054539">
    <property type="entry name" value="Beta-prop_PDH"/>
</dbReference>
<feature type="signal peptide" evidence="1">
    <location>
        <begin position="1"/>
        <end position="19"/>
    </location>
</feature>
<dbReference type="PROSITE" id="PS51257">
    <property type="entry name" value="PROKAR_LIPOPROTEIN"/>
    <property type="match status" value="1"/>
</dbReference>
<protein>
    <submittedName>
        <fullName evidence="3">L-sorbosone dehydrogenase</fullName>
    </submittedName>
</protein>
<keyword evidence="4" id="KW-1185">Reference proteome</keyword>
<feature type="domain" description="Pyrroloquinoline quinone-dependent pyranose dehydrogenase beta-propeller" evidence="2">
    <location>
        <begin position="141"/>
        <end position="288"/>
    </location>
</feature>
<dbReference type="eggNOG" id="COG2133">
    <property type="taxonomic scope" value="Bacteria"/>
</dbReference>
<dbReference type="PANTHER" id="PTHR33546">
    <property type="entry name" value="LARGE, MULTIFUNCTIONAL SECRETED PROTEIN-RELATED"/>
    <property type="match status" value="1"/>
</dbReference>
<sequence>MRVRLAFSLLAACVSAAIATSCAQKSNIAPEDTSGPAPALTAPDKALLPTVKIAPATGWKAGEMPTAANGMNVRAFATGLVHPRWLYVLPNGDVLVAETNRPPTPDEPANPIRGALMKSAFEKAGAAVPSPNRISLLRDTDGDGVAETKSTLLSNLFSPFGMALVGDRLYVANADALVWVPYKKGETRISAAPQQLAALPGAPRNHHWTKSLLASPDGSKFYVGVGSNSNVAENGIEVEANRAAILEIDAKTGASRVFASGLRNPVGIAWEPTTKVLYAVANERDELGNDLVPDYLTSVKEGAFYGWPWSYYGAHVDTRVKPERPDMVAKAIAPDYALGPHVASLGLTFSSGNRMPAAWRTGAFVGLHGSWNRDPFSGYKVIFVPFANGKPAGEQQDVLTGFLDAQGNARGRPVGVAMAKDGALLVADDVGNTVWRVAP</sequence>
<accession>A0A0A2WIR0</accession>
<name>A0A0A2WIR0_9GAMM</name>
<organism evidence="3 4">
    <name type="scientific">Lysobacter dokdonensis DS-58</name>
    <dbReference type="NCBI Taxonomy" id="1300345"/>
    <lineage>
        <taxon>Bacteria</taxon>
        <taxon>Pseudomonadati</taxon>
        <taxon>Pseudomonadota</taxon>
        <taxon>Gammaproteobacteria</taxon>
        <taxon>Lysobacterales</taxon>
        <taxon>Lysobacteraceae</taxon>
        <taxon>Noviluteimonas</taxon>
    </lineage>
</organism>
<dbReference type="PATRIC" id="fig|1300345.3.peg.2560"/>
<evidence type="ECO:0000313" key="3">
    <source>
        <dbReference type="EMBL" id="KGQ18135.1"/>
    </source>
</evidence>
<evidence type="ECO:0000256" key="1">
    <source>
        <dbReference type="SAM" id="SignalP"/>
    </source>
</evidence>